<evidence type="ECO:0000313" key="4">
    <source>
        <dbReference type="Proteomes" id="UP001644750"/>
    </source>
</evidence>
<evidence type="ECO:0000313" key="2">
    <source>
        <dbReference type="EMBL" id="WMD15330.1"/>
    </source>
</evidence>
<dbReference type="AlphaFoldDB" id="A0AAQ3GQL8"/>
<sequence>MFLDVVKNCVLDELQERIRIITVTRETMKVLNMDLKYENSEKPMELDDDLEI</sequence>
<dbReference type="RefSeq" id="WP_158520192.1">
    <property type="nucleotide sequence ID" value="NZ_BAABYN010000001.1"/>
</dbReference>
<dbReference type="EMBL" id="JAAITB010000024">
    <property type="protein sequence ID" value="NSJ80130.1"/>
    <property type="molecule type" value="Genomic_DNA"/>
</dbReference>
<reference evidence="1" key="2">
    <citation type="submission" date="2020-02" db="EMBL/GenBank/DDBJ databases">
        <authorList>
            <person name="Littmann E."/>
            <person name="Sorbara M."/>
        </authorList>
    </citation>
    <scope>NUCLEOTIDE SEQUENCE</scope>
    <source>
        <strain evidence="1">MSK.14.57</strain>
    </source>
</reference>
<organism evidence="2 3">
    <name type="scientific">Anaerostipes hadrus</name>
    <dbReference type="NCBI Taxonomy" id="649756"/>
    <lineage>
        <taxon>Bacteria</taxon>
        <taxon>Bacillati</taxon>
        <taxon>Bacillota</taxon>
        <taxon>Clostridia</taxon>
        <taxon>Lachnospirales</taxon>
        <taxon>Lachnospiraceae</taxon>
        <taxon>Anaerostipes</taxon>
    </lineage>
</organism>
<dbReference type="Proteomes" id="UP001243496">
    <property type="component" value="Chromosome"/>
</dbReference>
<protein>
    <submittedName>
        <fullName evidence="2">Uncharacterized protein</fullName>
    </submittedName>
</protein>
<dbReference type="Proteomes" id="UP001644750">
    <property type="component" value="Unassembled WGS sequence"/>
</dbReference>
<keyword evidence="4" id="KW-1185">Reference proteome</keyword>
<evidence type="ECO:0000313" key="1">
    <source>
        <dbReference type="EMBL" id="NSJ80130.1"/>
    </source>
</evidence>
<proteinExistence type="predicted"/>
<evidence type="ECO:0000313" key="3">
    <source>
        <dbReference type="Proteomes" id="UP001243496"/>
    </source>
</evidence>
<name>A0AAQ3GQL8_ANAHA</name>
<gene>
    <name evidence="1" type="ORF">G5A72_11175</name>
    <name evidence="2" type="ORF">RBI15_08040</name>
</gene>
<reference evidence="2" key="3">
    <citation type="submission" date="2023-08" db="EMBL/GenBank/DDBJ databases">
        <title>Complete Genome Sequences of butyrate producing Anaerostipes hadrus strains BA1 and GIF7 isolated from the terminal ileum of a healthy lean male.</title>
        <authorList>
            <person name="Low A."/>
            <person name="Sheludchenko M."/>
            <person name="Cheng H.E."/>
            <person name="Koh X.Q."/>
            <person name="Lee J."/>
        </authorList>
    </citation>
    <scope>NUCLEOTIDE SEQUENCE</scope>
    <source>
        <strain evidence="2">BA1</strain>
    </source>
</reference>
<accession>A0AAQ3GQL8</accession>
<dbReference type="GeneID" id="92741333"/>
<reference evidence="1 4" key="1">
    <citation type="journal article" date="2020" name="Cell Host Microbe">
        <title>Functional and Genomic Variation between Human-Derived Isolates of Lachnospiraceae Reveals Inter- and Intra-Species Diversity.</title>
        <authorList>
            <person name="Sorbara M.T."/>
            <person name="Littmann E.R."/>
            <person name="Fontana E."/>
            <person name="Moody T.U."/>
            <person name="Kohout C.E."/>
            <person name="Gjonbalaj M."/>
            <person name="Eaton V."/>
            <person name="Seok R."/>
            <person name="Leiner I.M."/>
            <person name="Pamer E.G."/>
        </authorList>
    </citation>
    <scope>NUCLEOTIDE SEQUENCE [LARGE SCALE GENOMIC DNA]</scope>
    <source>
        <strain evidence="1 4">MSK.14.57</strain>
    </source>
</reference>
<dbReference type="EMBL" id="CP132968">
    <property type="protein sequence ID" value="WMD15330.1"/>
    <property type="molecule type" value="Genomic_DNA"/>
</dbReference>